<dbReference type="Proteomes" id="UP000245626">
    <property type="component" value="Unassembled WGS sequence"/>
</dbReference>
<accession>A0ACD0NSR5</accession>
<reference evidence="1 2" key="1">
    <citation type="journal article" date="2018" name="Mol. Biol. Evol.">
        <title>Broad Genomic Sampling Reveals a Smut Pathogenic Ancestry of the Fungal Clade Ustilaginomycotina.</title>
        <authorList>
            <person name="Kijpornyongpan T."/>
            <person name="Mondo S.J."/>
            <person name="Barry K."/>
            <person name="Sandor L."/>
            <person name="Lee J."/>
            <person name="Lipzen A."/>
            <person name="Pangilinan J."/>
            <person name="LaButti K."/>
            <person name="Hainaut M."/>
            <person name="Henrissat B."/>
            <person name="Grigoriev I.V."/>
            <person name="Spatafora J.W."/>
            <person name="Aime M.C."/>
        </authorList>
    </citation>
    <scope>NUCLEOTIDE SEQUENCE [LARGE SCALE GENOMIC DNA]</scope>
    <source>
        <strain evidence="1 2">SA 807</strain>
    </source>
</reference>
<keyword evidence="2" id="KW-1185">Reference proteome</keyword>
<name>A0ACD0NSR5_9BASI</name>
<evidence type="ECO:0000313" key="1">
    <source>
        <dbReference type="EMBL" id="PWN48854.1"/>
    </source>
</evidence>
<proteinExistence type="predicted"/>
<sequence length="94" mass="10223">MEEGRIRIGERVKRVEFEKGGGLSREEREKERGERGCVCVLADPSRRTTLKETSLSLPLSPSLSLSLSLSLVSGCKESSLLVSSEGREGGTRSV</sequence>
<dbReference type="EMBL" id="KZ820132">
    <property type="protein sequence ID" value="PWN48854.1"/>
    <property type="molecule type" value="Genomic_DNA"/>
</dbReference>
<evidence type="ECO:0000313" key="2">
    <source>
        <dbReference type="Proteomes" id="UP000245626"/>
    </source>
</evidence>
<gene>
    <name evidence="1" type="ORF">IE53DRAFT_174783</name>
</gene>
<protein>
    <submittedName>
        <fullName evidence="1">Uncharacterized protein</fullName>
    </submittedName>
</protein>
<organism evidence="1 2">
    <name type="scientific">Violaceomyces palustris</name>
    <dbReference type="NCBI Taxonomy" id="1673888"/>
    <lineage>
        <taxon>Eukaryota</taxon>
        <taxon>Fungi</taxon>
        <taxon>Dikarya</taxon>
        <taxon>Basidiomycota</taxon>
        <taxon>Ustilaginomycotina</taxon>
        <taxon>Ustilaginomycetes</taxon>
        <taxon>Violaceomycetales</taxon>
        <taxon>Violaceomycetaceae</taxon>
        <taxon>Violaceomyces</taxon>
    </lineage>
</organism>